<organism evidence="1 2">
    <name type="scientific">Prorocentrum cordatum</name>
    <dbReference type="NCBI Taxonomy" id="2364126"/>
    <lineage>
        <taxon>Eukaryota</taxon>
        <taxon>Sar</taxon>
        <taxon>Alveolata</taxon>
        <taxon>Dinophyceae</taxon>
        <taxon>Prorocentrales</taxon>
        <taxon>Prorocentraceae</taxon>
        <taxon>Prorocentrum</taxon>
    </lineage>
</organism>
<dbReference type="EMBL" id="CAUYUJ010018316">
    <property type="protein sequence ID" value="CAK0882636.1"/>
    <property type="molecule type" value="Genomic_DNA"/>
</dbReference>
<evidence type="ECO:0000313" key="1">
    <source>
        <dbReference type="EMBL" id="CAK0882636.1"/>
    </source>
</evidence>
<comment type="caution">
    <text evidence="1">The sequence shown here is derived from an EMBL/GenBank/DDBJ whole genome shotgun (WGS) entry which is preliminary data.</text>
</comment>
<keyword evidence="2" id="KW-1185">Reference proteome</keyword>
<evidence type="ECO:0000313" key="2">
    <source>
        <dbReference type="Proteomes" id="UP001189429"/>
    </source>
</evidence>
<protein>
    <submittedName>
        <fullName evidence="1">Uncharacterized protein</fullName>
    </submittedName>
</protein>
<reference evidence="1" key="1">
    <citation type="submission" date="2023-10" db="EMBL/GenBank/DDBJ databases">
        <authorList>
            <person name="Chen Y."/>
            <person name="Shah S."/>
            <person name="Dougan E. K."/>
            <person name="Thang M."/>
            <person name="Chan C."/>
        </authorList>
    </citation>
    <scope>NUCLEOTIDE SEQUENCE [LARGE SCALE GENOMIC DNA]</scope>
</reference>
<dbReference type="Proteomes" id="UP001189429">
    <property type="component" value="Unassembled WGS sequence"/>
</dbReference>
<gene>
    <name evidence="1" type="ORF">PCOR1329_LOCUS65087</name>
</gene>
<proteinExistence type="predicted"/>
<sequence>MPGSVDAAWLSYEGGRSHTATDLLDCREWPHLRLLGLLVHRRLAPRAMLAVSIAYGSTVDIWQGSAADWVITGMRQACEHHGYGIGGASVIKYQANAPRLVVMVRLQEKSVSEPVRGLSGSIAEEAASVRSKGWEYWHVWEVDRPKMPTADSGRLFLVVQRISAALRRMNARSVFLHEPGFFIVLPALLDMALQVTCCAARDLVLSSEIARRGLKLCAQCGLDLSESEHCRAPEDADALLLLDRCGPAAWQRRWAALSREWLRAPARAGGLVALMFEGSDASALAAVTAGLLDGVVSARVAATATFVHSSRRWAFAIIHVGDDRIEDALLPPAH</sequence>
<accession>A0ABN9W8W6</accession>
<name>A0ABN9W8W6_9DINO</name>